<reference evidence="2 3" key="1">
    <citation type="journal article" date="2018" name="Nat. Ecol. Evol.">
        <title>Pezizomycetes genomes reveal the molecular basis of ectomycorrhizal truffle lifestyle.</title>
        <authorList>
            <person name="Murat C."/>
            <person name="Payen T."/>
            <person name="Noel B."/>
            <person name="Kuo A."/>
            <person name="Morin E."/>
            <person name="Chen J."/>
            <person name="Kohler A."/>
            <person name="Krizsan K."/>
            <person name="Balestrini R."/>
            <person name="Da Silva C."/>
            <person name="Montanini B."/>
            <person name="Hainaut M."/>
            <person name="Levati E."/>
            <person name="Barry K.W."/>
            <person name="Belfiori B."/>
            <person name="Cichocki N."/>
            <person name="Clum A."/>
            <person name="Dockter R.B."/>
            <person name="Fauchery L."/>
            <person name="Guy J."/>
            <person name="Iotti M."/>
            <person name="Le Tacon F."/>
            <person name="Lindquist E.A."/>
            <person name="Lipzen A."/>
            <person name="Malagnac F."/>
            <person name="Mello A."/>
            <person name="Molinier V."/>
            <person name="Miyauchi S."/>
            <person name="Poulain J."/>
            <person name="Riccioni C."/>
            <person name="Rubini A."/>
            <person name="Sitrit Y."/>
            <person name="Splivallo R."/>
            <person name="Traeger S."/>
            <person name="Wang M."/>
            <person name="Zifcakova L."/>
            <person name="Wipf D."/>
            <person name="Zambonelli A."/>
            <person name="Paolocci F."/>
            <person name="Nowrousian M."/>
            <person name="Ottonello S."/>
            <person name="Baldrian P."/>
            <person name="Spatafora J.W."/>
            <person name="Henrissat B."/>
            <person name="Nagy L.G."/>
            <person name="Aury J.M."/>
            <person name="Wincker P."/>
            <person name="Grigoriev I.V."/>
            <person name="Bonfante P."/>
            <person name="Martin F.M."/>
        </authorList>
    </citation>
    <scope>NUCLEOTIDE SEQUENCE [LARGE SCALE GENOMIC DNA]</scope>
    <source>
        <strain evidence="2 3">CCBAS932</strain>
    </source>
</reference>
<gene>
    <name evidence="2" type="ORF">P167DRAFT_532657</name>
</gene>
<accession>A0A3N4L039</accession>
<dbReference type="InParanoid" id="A0A3N4L039"/>
<organism evidence="2 3">
    <name type="scientific">Morchella conica CCBAS932</name>
    <dbReference type="NCBI Taxonomy" id="1392247"/>
    <lineage>
        <taxon>Eukaryota</taxon>
        <taxon>Fungi</taxon>
        <taxon>Dikarya</taxon>
        <taxon>Ascomycota</taxon>
        <taxon>Pezizomycotina</taxon>
        <taxon>Pezizomycetes</taxon>
        <taxon>Pezizales</taxon>
        <taxon>Morchellaceae</taxon>
        <taxon>Morchella</taxon>
    </lineage>
</organism>
<feature type="signal peptide" evidence="1">
    <location>
        <begin position="1"/>
        <end position="19"/>
    </location>
</feature>
<evidence type="ECO:0000313" key="3">
    <source>
        <dbReference type="Proteomes" id="UP000277580"/>
    </source>
</evidence>
<sequence length="76" mass="8414">MSCLIRYFLSLMFRPVTQTMQTCAPAVLKGAPFLLTPTSSTYHLVPRFEIEDTGVITTMPNPAPAQTELTVPRAGW</sequence>
<keyword evidence="1" id="KW-0732">Signal</keyword>
<evidence type="ECO:0000313" key="2">
    <source>
        <dbReference type="EMBL" id="RPB16183.1"/>
    </source>
</evidence>
<keyword evidence="3" id="KW-1185">Reference proteome</keyword>
<feature type="chain" id="PRO_5018297911" evidence="1">
    <location>
        <begin position="20"/>
        <end position="76"/>
    </location>
</feature>
<protein>
    <submittedName>
        <fullName evidence="2">Uncharacterized protein</fullName>
    </submittedName>
</protein>
<name>A0A3N4L039_9PEZI</name>
<evidence type="ECO:0000256" key="1">
    <source>
        <dbReference type="SAM" id="SignalP"/>
    </source>
</evidence>
<proteinExistence type="predicted"/>
<dbReference type="Proteomes" id="UP000277580">
    <property type="component" value="Unassembled WGS sequence"/>
</dbReference>
<dbReference type="AlphaFoldDB" id="A0A3N4L039"/>
<dbReference type="EMBL" id="ML119110">
    <property type="protein sequence ID" value="RPB16183.1"/>
    <property type="molecule type" value="Genomic_DNA"/>
</dbReference>